<keyword evidence="6" id="KW-1185">Reference proteome</keyword>
<reference evidence="6" key="1">
    <citation type="journal article" date="2018" name="Gigascience">
        <title>Genome assembly of the Pink Ipe (Handroanthus impetiginosus, Bignoniaceae), a highly valued, ecologically keystone Neotropical timber forest tree.</title>
        <authorList>
            <person name="Silva-Junior O.B."/>
            <person name="Grattapaglia D."/>
            <person name="Novaes E."/>
            <person name="Collevatti R.G."/>
        </authorList>
    </citation>
    <scope>NUCLEOTIDE SEQUENCE [LARGE SCALE GENOMIC DNA]</scope>
    <source>
        <strain evidence="6">cv. UFG-1</strain>
    </source>
</reference>
<proteinExistence type="predicted"/>
<comment type="caution">
    <text evidence="5">The sequence shown here is derived from an EMBL/GenBank/DDBJ whole genome shotgun (WGS) entry which is preliminary data.</text>
</comment>
<accession>A0A2G9GJZ8</accession>
<dbReference type="SUPFAM" id="SSF47473">
    <property type="entry name" value="EF-hand"/>
    <property type="match status" value="1"/>
</dbReference>
<evidence type="ECO:0000256" key="1">
    <source>
        <dbReference type="ARBA" id="ARBA00022737"/>
    </source>
</evidence>
<gene>
    <name evidence="5" type="ORF">CDL12_21922</name>
</gene>
<evidence type="ECO:0000313" key="6">
    <source>
        <dbReference type="Proteomes" id="UP000231279"/>
    </source>
</evidence>
<dbReference type="Proteomes" id="UP000231279">
    <property type="component" value="Unassembled WGS sequence"/>
</dbReference>
<evidence type="ECO:0000313" key="5">
    <source>
        <dbReference type="EMBL" id="PIN05532.1"/>
    </source>
</evidence>
<dbReference type="PROSITE" id="PS00018">
    <property type="entry name" value="EF_HAND_1"/>
    <property type="match status" value="2"/>
</dbReference>
<dbReference type="PANTHER" id="PTHR23050">
    <property type="entry name" value="CALCIUM BINDING PROTEIN"/>
    <property type="match status" value="1"/>
</dbReference>
<dbReference type="EMBL" id="NKXS01004737">
    <property type="protein sequence ID" value="PIN05532.1"/>
    <property type="molecule type" value="Genomic_DNA"/>
</dbReference>
<dbReference type="STRING" id="429701.A0A2G9GJZ8"/>
<protein>
    <recommendedName>
        <fullName evidence="4">EF-hand domain-containing protein</fullName>
    </recommendedName>
</protein>
<dbReference type="InterPro" id="IPR018247">
    <property type="entry name" value="EF_Hand_1_Ca_BS"/>
</dbReference>
<dbReference type="Pfam" id="PF13405">
    <property type="entry name" value="EF-hand_6"/>
    <property type="match status" value="1"/>
</dbReference>
<evidence type="ECO:0000256" key="2">
    <source>
        <dbReference type="ARBA" id="ARBA00022837"/>
    </source>
</evidence>
<dbReference type="SMART" id="SM00054">
    <property type="entry name" value="EFh"/>
    <property type="match status" value="2"/>
</dbReference>
<dbReference type="Pfam" id="PF13202">
    <property type="entry name" value="EF-hand_5"/>
    <property type="match status" value="1"/>
</dbReference>
<dbReference type="Gene3D" id="1.10.238.10">
    <property type="entry name" value="EF-hand"/>
    <property type="match status" value="1"/>
</dbReference>
<dbReference type="OrthoDB" id="26525at2759"/>
<dbReference type="PROSITE" id="PS50222">
    <property type="entry name" value="EF_HAND_2"/>
    <property type="match status" value="2"/>
</dbReference>
<feature type="domain" description="EF-hand" evidence="4">
    <location>
        <begin position="21"/>
        <end position="56"/>
    </location>
</feature>
<feature type="compositionally biased region" description="Gly residues" evidence="3">
    <location>
        <begin position="1"/>
        <end position="10"/>
    </location>
</feature>
<evidence type="ECO:0000259" key="4">
    <source>
        <dbReference type="PROSITE" id="PS50222"/>
    </source>
</evidence>
<keyword evidence="2" id="KW-0106">Calcium</keyword>
<dbReference type="InterPro" id="IPR002048">
    <property type="entry name" value="EF_hand_dom"/>
</dbReference>
<dbReference type="CDD" id="cd00051">
    <property type="entry name" value="EFh"/>
    <property type="match status" value="1"/>
</dbReference>
<dbReference type="GO" id="GO:0005509">
    <property type="term" value="F:calcium ion binding"/>
    <property type="evidence" value="ECO:0007669"/>
    <property type="project" value="InterPro"/>
</dbReference>
<dbReference type="InterPro" id="IPR011992">
    <property type="entry name" value="EF-hand-dom_pair"/>
</dbReference>
<feature type="region of interest" description="Disordered" evidence="3">
    <location>
        <begin position="1"/>
        <end position="22"/>
    </location>
</feature>
<name>A0A2G9GJZ8_9LAMI</name>
<dbReference type="InterPro" id="IPR050145">
    <property type="entry name" value="Centrin_CML-like"/>
</dbReference>
<evidence type="ECO:0000256" key="3">
    <source>
        <dbReference type="SAM" id="MobiDB-lite"/>
    </source>
</evidence>
<dbReference type="AlphaFoldDB" id="A0A2G9GJZ8"/>
<keyword evidence="1" id="KW-0677">Repeat</keyword>
<organism evidence="5 6">
    <name type="scientific">Handroanthus impetiginosus</name>
    <dbReference type="NCBI Taxonomy" id="429701"/>
    <lineage>
        <taxon>Eukaryota</taxon>
        <taxon>Viridiplantae</taxon>
        <taxon>Streptophyta</taxon>
        <taxon>Embryophyta</taxon>
        <taxon>Tracheophyta</taxon>
        <taxon>Spermatophyta</taxon>
        <taxon>Magnoliopsida</taxon>
        <taxon>eudicotyledons</taxon>
        <taxon>Gunneridae</taxon>
        <taxon>Pentapetalae</taxon>
        <taxon>asterids</taxon>
        <taxon>lamiids</taxon>
        <taxon>Lamiales</taxon>
        <taxon>Bignoniaceae</taxon>
        <taxon>Crescentiina</taxon>
        <taxon>Tabebuia alliance</taxon>
        <taxon>Handroanthus</taxon>
    </lineage>
</organism>
<feature type="domain" description="EF-hand" evidence="4">
    <location>
        <begin position="68"/>
        <end position="92"/>
    </location>
</feature>
<sequence>MSKAIFGGGSKTKNGSNKRQVSSEEFKKWLMKFDHNGDGRISRNELRDAMRSCGVRFTWWRCGRVMGEADVDGSGYIDEDEINYLFRFAKEKLGFEIL</sequence>